<feature type="domain" description="HTH lacI-type" evidence="4">
    <location>
        <begin position="33"/>
        <end position="87"/>
    </location>
</feature>
<dbReference type="Pfam" id="PF00356">
    <property type="entry name" value="LacI"/>
    <property type="match status" value="1"/>
</dbReference>
<dbReference type="SUPFAM" id="SSF47413">
    <property type="entry name" value="lambda repressor-like DNA-binding domains"/>
    <property type="match status" value="1"/>
</dbReference>
<dbReference type="InterPro" id="IPR000843">
    <property type="entry name" value="HTH_LacI"/>
</dbReference>
<dbReference type="GO" id="GO:0003677">
    <property type="term" value="F:DNA binding"/>
    <property type="evidence" value="ECO:0007669"/>
    <property type="project" value="UniProtKB-KW"/>
</dbReference>
<dbReference type="Gene3D" id="1.10.260.40">
    <property type="entry name" value="lambda repressor-like DNA-binding domains"/>
    <property type="match status" value="1"/>
</dbReference>
<dbReference type="CDD" id="cd01392">
    <property type="entry name" value="HTH_LacI"/>
    <property type="match status" value="1"/>
</dbReference>
<dbReference type="InterPro" id="IPR028082">
    <property type="entry name" value="Peripla_BP_I"/>
</dbReference>
<evidence type="ECO:0000256" key="1">
    <source>
        <dbReference type="ARBA" id="ARBA00023015"/>
    </source>
</evidence>
<evidence type="ECO:0000259" key="4">
    <source>
        <dbReference type="PROSITE" id="PS50932"/>
    </source>
</evidence>
<dbReference type="PROSITE" id="PS50932">
    <property type="entry name" value="HTH_LACI_2"/>
    <property type="match status" value="1"/>
</dbReference>
<dbReference type="SMART" id="SM00354">
    <property type="entry name" value="HTH_LACI"/>
    <property type="match status" value="1"/>
</dbReference>
<dbReference type="SUPFAM" id="SSF53822">
    <property type="entry name" value="Periplasmic binding protein-like I"/>
    <property type="match status" value="1"/>
</dbReference>
<keyword evidence="6" id="KW-1185">Reference proteome</keyword>
<keyword evidence="3" id="KW-0804">Transcription</keyword>
<sequence>MHIASHHRTAAKKCIIYQEGMDATWRRGSMGRPTIMDVAARAGVSQSTASLALRGSNRVRPATRERVLQAAEELHFTLSRSASSLASGRTMRIFMLVSPALNTWFNGAIMQGAYKALHRHGYDLIPYAVSNDAELSEFFATLRGGKNADGAIVSSFDLNDDFKRLLKTLDIPTIGLNTPTTEGFDASVCIDNIAAMGNAVRFLHSQGHRHLAFVEEPDFEPFSFSSSLRSRGFLDAARQLGYADDDLTVIRGEQTEGYHSPQDAISQIVARLLSAPKRPTGICVETDGFAVTLMQELRRQQLRIPEDCSVIGFDDDTVAAAVELTTIHQDPMTLGRRAAELVLKLIQHEAVESPHRIQETSLVLRNTTGPAPRQ</sequence>
<dbReference type="PANTHER" id="PTHR30146:SF109">
    <property type="entry name" value="HTH-TYPE TRANSCRIPTIONAL REGULATOR GALS"/>
    <property type="match status" value="1"/>
</dbReference>
<reference evidence="5 6" key="1">
    <citation type="submission" date="2019-10" db="EMBL/GenBank/DDBJ databases">
        <title>Bifidobacterium from non-human primates.</title>
        <authorList>
            <person name="Modesto M."/>
        </authorList>
    </citation>
    <scope>NUCLEOTIDE SEQUENCE [LARGE SCALE GENOMIC DNA]</scope>
    <source>
        <strain evidence="5 6">SMA1</strain>
    </source>
</reference>
<organism evidence="5 6">
    <name type="scientific">Bifidobacterium saimiriisciurei</name>
    <dbReference type="NCBI Taxonomy" id="2661627"/>
    <lineage>
        <taxon>Bacteria</taxon>
        <taxon>Bacillati</taxon>
        <taxon>Actinomycetota</taxon>
        <taxon>Actinomycetes</taxon>
        <taxon>Bifidobacteriales</taxon>
        <taxon>Bifidobacteriaceae</taxon>
        <taxon>Bifidobacterium</taxon>
    </lineage>
</organism>
<keyword evidence="1" id="KW-0805">Transcription regulation</keyword>
<evidence type="ECO:0000313" key="6">
    <source>
        <dbReference type="Proteomes" id="UP000475155"/>
    </source>
</evidence>
<dbReference type="Proteomes" id="UP000475155">
    <property type="component" value="Unassembled WGS sequence"/>
</dbReference>
<name>A0ABX0CFR8_9BIFI</name>
<dbReference type="InterPro" id="IPR046335">
    <property type="entry name" value="LacI/GalR-like_sensor"/>
</dbReference>
<comment type="caution">
    <text evidence="5">The sequence shown here is derived from an EMBL/GenBank/DDBJ whole genome shotgun (WGS) entry which is preliminary data.</text>
</comment>
<proteinExistence type="predicted"/>
<dbReference type="PROSITE" id="PS00356">
    <property type="entry name" value="HTH_LACI_1"/>
    <property type="match status" value="1"/>
</dbReference>
<keyword evidence="2 5" id="KW-0238">DNA-binding</keyword>
<dbReference type="EMBL" id="WHZU01000005">
    <property type="protein sequence ID" value="NEH11270.1"/>
    <property type="molecule type" value="Genomic_DNA"/>
</dbReference>
<accession>A0ABX0CFR8</accession>
<dbReference type="PANTHER" id="PTHR30146">
    <property type="entry name" value="LACI-RELATED TRANSCRIPTIONAL REPRESSOR"/>
    <property type="match status" value="1"/>
</dbReference>
<dbReference type="InterPro" id="IPR010982">
    <property type="entry name" value="Lambda_DNA-bd_dom_sf"/>
</dbReference>
<dbReference type="Gene3D" id="3.40.50.2300">
    <property type="match status" value="2"/>
</dbReference>
<evidence type="ECO:0000256" key="3">
    <source>
        <dbReference type="ARBA" id="ARBA00023163"/>
    </source>
</evidence>
<gene>
    <name evidence="5" type="ORF">GFD18_04065</name>
</gene>
<dbReference type="Pfam" id="PF13377">
    <property type="entry name" value="Peripla_BP_3"/>
    <property type="match status" value="1"/>
</dbReference>
<evidence type="ECO:0000256" key="2">
    <source>
        <dbReference type="ARBA" id="ARBA00023125"/>
    </source>
</evidence>
<evidence type="ECO:0000313" key="5">
    <source>
        <dbReference type="EMBL" id="NEH11270.1"/>
    </source>
</evidence>
<protein>
    <submittedName>
        <fullName evidence="5">LacI family DNA-binding transcriptional regulator</fullName>
    </submittedName>
</protein>
<dbReference type="CDD" id="cd06267">
    <property type="entry name" value="PBP1_LacI_sugar_binding-like"/>
    <property type="match status" value="1"/>
</dbReference>